<evidence type="ECO:0000256" key="1">
    <source>
        <dbReference type="ARBA" id="ARBA00022701"/>
    </source>
</evidence>
<dbReference type="GeneID" id="108813760"/>
<dbReference type="OrthoDB" id="3176171at2759"/>
<gene>
    <name evidence="13" type="primary">LOC108813760</name>
</gene>
<feature type="compositionally biased region" description="Polar residues" evidence="10">
    <location>
        <begin position="730"/>
        <end position="739"/>
    </location>
</feature>
<keyword evidence="3 7" id="KW-0067">ATP-binding</keyword>
<feature type="region of interest" description="Disordered" evidence="10">
    <location>
        <begin position="548"/>
        <end position="591"/>
    </location>
</feature>
<dbReference type="SMART" id="SM00129">
    <property type="entry name" value="KISc"/>
    <property type="match status" value="1"/>
</dbReference>
<dbReference type="InterPro" id="IPR019821">
    <property type="entry name" value="Kinesin_motor_CS"/>
</dbReference>
<evidence type="ECO:0000256" key="10">
    <source>
        <dbReference type="SAM" id="MobiDB-lite"/>
    </source>
</evidence>
<evidence type="ECO:0000259" key="11">
    <source>
        <dbReference type="PROSITE" id="PS50067"/>
    </source>
</evidence>
<dbReference type="GO" id="GO:0008017">
    <property type="term" value="F:microtubule binding"/>
    <property type="evidence" value="ECO:0007669"/>
    <property type="project" value="InterPro"/>
</dbReference>
<dbReference type="InterPro" id="IPR036961">
    <property type="entry name" value="Kinesin_motor_dom_sf"/>
</dbReference>
<evidence type="ECO:0000256" key="2">
    <source>
        <dbReference type="ARBA" id="ARBA00022741"/>
    </source>
</evidence>
<sequence>MPVSTRSKATMMKHEQSREAYTNPHQGLKEKMKALTLLYEQQKRASFSLRNPNPHPHHSPKPQDLRFKPPPPPPPPPHELLDYRKKPHKDPNFADDDDHDEESKENNVADADRVFGLINTAPVKSSTTVIRKLSMGHGAEKGESFEACGGGSSSRIMVFVRLRPMGKKERENGSRCCVKVLNRRDVYLTEFTNDNDYLRLKRLRVRHFTFDSSFPETTTQREVYSTTTGDLLEAVVEGRNGSVFCYGATGAGKTYTMLGTVENPGVMVLAIKDLFAKVRERSLDGNHTVHLSYLEVYNETVRDLLSPGRPLILREDKQGIMAAGLTQYRAYSTDEVMVLLQRGNQNRTTEPTRCNETSSRSHAILQVVVEYKTRDASMNIVSRVGKLSLIDLAGSERAIATDQRTLRSLEGANINRSLLALSSCINALVEGKKHIPYRNSKLTQLLKDSLGGSCNTVMIANISPSNHSFGETQNTLHWADRAKEIRVKGSEVNEEVVVQVSEQVEGPDQAKMVLELQEENRELRVKLAEQQQKLLTLEAETLAAANNNISPTPPSISSLMTPPSALTGQQKKKPRHSLLSGTCFTPESSKRRKAEDAVKELQLTVKALKMEMERLKREHVVQTKKQKEELMKELCSKKSEKTPERGKETTTRRVVTRGSLRPKEKEKELIKSPSHRFASPAAAAKKRSFWDITAANSPSLDRRKTRSHVRPPVNQEAPSMLLQPGFARPRTTTTTHMKR</sequence>
<reference evidence="13" key="2">
    <citation type="submission" date="2025-08" db="UniProtKB">
        <authorList>
            <consortium name="RefSeq"/>
        </authorList>
    </citation>
    <scope>IDENTIFICATION</scope>
    <source>
        <tissue evidence="13">Leaf</tissue>
    </source>
</reference>
<protein>
    <recommendedName>
        <fullName evidence="8">Kinesin-like protein</fullName>
    </recommendedName>
</protein>
<evidence type="ECO:0000256" key="9">
    <source>
        <dbReference type="SAM" id="Coils"/>
    </source>
</evidence>
<comment type="similarity">
    <text evidence="6">Belongs to the TRAFAC class myosin-kinesin ATPase superfamily. Kinesin family. KIN-8 subfamily.</text>
</comment>
<keyword evidence="12" id="KW-1185">Reference proteome</keyword>
<feature type="region of interest" description="Disordered" evidence="10">
    <location>
        <begin position="1"/>
        <end position="108"/>
    </location>
</feature>
<organism evidence="12 13">
    <name type="scientific">Raphanus sativus</name>
    <name type="common">Radish</name>
    <name type="synonym">Raphanus raphanistrum var. sativus</name>
    <dbReference type="NCBI Taxonomy" id="3726"/>
    <lineage>
        <taxon>Eukaryota</taxon>
        <taxon>Viridiplantae</taxon>
        <taxon>Streptophyta</taxon>
        <taxon>Embryophyta</taxon>
        <taxon>Tracheophyta</taxon>
        <taxon>Spermatophyta</taxon>
        <taxon>Magnoliopsida</taxon>
        <taxon>eudicotyledons</taxon>
        <taxon>Gunneridae</taxon>
        <taxon>Pentapetalae</taxon>
        <taxon>rosids</taxon>
        <taxon>malvids</taxon>
        <taxon>Brassicales</taxon>
        <taxon>Brassicaceae</taxon>
        <taxon>Brassiceae</taxon>
        <taxon>Raphanus</taxon>
    </lineage>
</organism>
<keyword evidence="1 8" id="KW-0493">Microtubule</keyword>
<dbReference type="SUPFAM" id="SSF52540">
    <property type="entry name" value="P-loop containing nucleoside triphosphate hydrolases"/>
    <property type="match status" value="1"/>
</dbReference>
<dbReference type="Proteomes" id="UP000504610">
    <property type="component" value="Chromosome 1"/>
</dbReference>
<keyword evidence="4 9" id="KW-0175">Coiled coil</keyword>
<dbReference type="InterPro" id="IPR027640">
    <property type="entry name" value="Kinesin-like_fam"/>
</dbReference>
<evidence type="ECO:0000313" key="12">
    <source>
        <dbReference type="Proteomes" id="UP000504610"/>
    </source>
</evidence>
<dbReference type="Pfam" id="PF00225">
    <property type="entry name" value="Kinesin"/>
    <property type="match status" value="1"/>
</dbReference>
<dbReference type="GO" id="GO:0007018">
    <property type="term" value="P:microtubule-based movement"/>
    <property type="evidence" value="ECO:0007669"/>
    <property type="project" value="InterPro"/>
</dbReference>
<dbReference type="AlphaFoldDB" id="A0A6J0K1X3"/>
<dbReference type="GO" id="GO:0003777">
    <property type="term" value="F:microtubule motor activity"/>
    <property type="evidence" value="ECO:0007669"/>
    <property type="project" value="InterPro"/>
</dbReference>
<proteinExistence type="inferred from homology"/>
<evidence type="ECO:0000256" key="4">
    <source>
        <dbReference type="ARBA" id="ARBA00023054"/>
    </source>
</evidence>
<feature type="domain" description="Kinesin motor" evidence="11">
    <location>
        <begin position="155"/>
        <end position="485"/>
    </location>
</feature>
<evidence type="ECO:0000256" key="5">
    <source>
        <dbReference type="ARBA" id="ARBA00023175"/>
    </source>
</evidence>
<feature type="compositionally biased region" description="Low complexity" evidence="10">
    <location>
        <begin position="555"/>
        <end position="564"/>
    </location>
</feature>
<evidence type="ECO:0000256" key="3">
    <source>
        <dbReference type="ARBA" id="ARBA00022840"/>
    </source>
</evidence>
<evidence type="ECO:0000256" key="8">
    <source>
        <dbReference type="RuleBase" id="RU000394"/>
    </source>
</evidence>
<feature type="coiled-coil region" evidence="9">
    <location>
        <begin position="591"/>
        <end position="625"/>
    </location>
</feature>
<dbReference type="GO" id="GO:0005874">
    <property type="term" value="C:microtubule"/>
    <property type="evidence" value="ECO:0007669"/>
    <property type="project" value="UniProtKB-KW"/>
</dbReference>
<dbReference type="RefSeq" id="XP_018441947.2">
    <property type="nucleotide sequence ID" value="XM_018586445.2"/>
</dbReference>
<dbReference type="InterPro" id="IPR001752">
    <property type="entry name" value="Kinesin_motor_dom"/>
</dbReference>
<dbReference type="PROSITE" id="PS00411">
    <property type="entry name" value="KINESIN_MOTOR_1"/>
    <property type="match status" value="1"/>
</dbReference>
<feature type="region of interest" description="Disordered" evidence="10">
    <location>
        <begin position="661"/>
        <end position="682"/>
    </location>
</feature>
<reference evidence="12" key="1">
    <citation type="journal article" date="2019" name="Database">
        <title>The radish genome database (RadishGD): an integrated information resource for radish genomics.</title>
        <authorList>
            <person name="Yu H.J."/>
            <person name="Baek S."/>
            <person name="Lee Y.J."/>
            <person name="Cho A."/>
            <person name="Mun J.H."/>
        </authorList>
    </citation>
    <scope>NUCLEOTIDE SEQUENCE [LARGE SCALE GENOMIC DNA]</scope>
    <source>
        <strain evidence="12">cv. WK10039</strain>
    </source>
</reference>
<evidence type="ECO:0000256" key="6">
    <source>
        <dbReference type="ARBA" id="ARBA00060769"/>
    </source>
</evidence>
<feature type="compositionally biased region" description="Basic and acidic residues" evidence="10">
    <location>
        <begin position="661"/>
        <end position="670"/>
    </location>
</feature>
<feature type="compositionally biased region" description="Basic and acidic residues" evidence="10">
    <location>
        <begin position="79"/>
        <end position="92"/>
    </location>
</feature>
<accession>A0A6J0K1X3</accession>
<keyword evidence="2 7" id="KW-0547">Nucleotide-binding</keyword>
<feature type="binding site" evidence="7">
    <location>
        <begin position="247"/>
        <end position="254"/>
    </location>
    <ligand>
        <name>ATP</name>
        <dbReference type="ChEBI" id="CHEBI:30616"/>
    </ligand>
</feature>
<dbReference type="InterPro" id="IPR027417">
    <property type="entry name" value="P-loop_NTPase"/>
</dbReference>
<keyword evidence="5 7" id="KW-0505">Motor protein</keyword>
<dbReference type="FunFam" id="3.40.850.10:FF:000054">
    <property type="entry name" value="Kinesin-like protein"/>
    <property type="match status" value="1"/>
</dbReference>
<dbReference type="PANTHER" id="PTHR47968:SF13">
    <property type="entry name" value="KINESIN-LIKE PROTEIN KIF19 ISOFORM X1"/>
    <property type="match status" value="1"/>
</dbReference>
<feature type="region of interest" description="Disordered" evidence="10">
    <location>
        <begin position="695"/>
        <end position="739"/>
    </location>
</feature>
<feature type="compositionally biased region" description="Pro residues" evidence="10">
    <location>
        <begin position="68"/>
        <end position="78"/>
    </location>
</feature>
<name>A0A6J0K1X3_RAPSA</name>
<feature type="coiled-coil region" evidence="9">
    <location>
        <begin position="513"/>
        <end position="540"/>
    </location>
</feature>
<dbReference type="PRINTS" id="PR00380">
    <property type="entry name" value="KINESINHEAVY"/>
</dbReference>
<dbReference type="PROSITE" id="PS50067">
    <property type="entry name" value="KINESIN_MOTOR_2"/>
    <property type="match status" value="1"/>
</dbReference>
<dbReference type="KEGG" id="rsz:108813760"/>
<dbReference type="GO" id="GO:0005524">
    <property type="term" value="F:ATP binding"/>
    <property type="evidence" value="ECO:0007669"/>
    <property type="project" value="UniProtKB-UniRule"/>
</dbReference>
<evidence type="ECO:0000256" key="7">
    <source>
        <dbReference type="PROSITE-ProRule" id="PRU00283"/>
    </source>
</evidence>
<evidence type="ECO:0000313" key="13">
    <source>
        <dbReference type="RefSeq" id="XP_018441947.2"/>
    </source>
</evidence>
<dbReference type="PANTHER" id="PTHR47968">
    <property type="entry name" value="CENTROMERE PROTEIN E"/>
    <property type="match status" value="1"/>
</dbReference>
<dbReference type="Gene3D" id="3.40.850.10">
    <property type="entry name" value="Kinesin motor domain"/>
    <property type="match status" value="1"/>
</dbReference>